<feature type="region of interest" description="Disordered" evidence="1">
    <location>
        <begin position="11"/>
        <end position="31"/>
    </location>
</feature>
<evidence type="ECO:0000313" key="3">
    <source>
        <dbReference type="Proteomes" id="UP000184383"/>
    </source>
</evidence>
<keyword evidence="3" id="KW-1185">Reference proteome</keyword>
<evidence type="ECO:0000313" key="2">
    <source>
        <dbReference type="EMBL" id="OJJ37990.1"/>
    </source>
</evidence>
<reference evidence="3" key="1">
    <citation type="journal article" date="2017" name="Genome Biol.">
        <title>Comparative genomics reveals high biological diversity and specific adaptations in the industrially and medically important fungal genus Aspergillus.</title>
        <authorList>
            <person name="de Vries R.P."/>
            <person name="Riley R."/>
            <person name="Wiebenga A."/>
            <person name="Aguilar-Osorio G."/>
            <person name="Amillis S."/>
            <person name="Uchima C.A."/>
            <person name="Anderluh G."/>
            <person name="Asadollahi M."/>
            <person name="Askin M."/>
            <person name="Barry K."/>
            <person name="Battaglia E."/>
            <person name="Bayram O."/>
            <person name="Benocci T."/>
            <person name="Braus-Stromeyer S.A."/>
            <person name="Caldana C."/>
            <person name="Canovas D."/>
            <person name="Cerqueira G.C."/>
            <person name="Chen F."/>
            <person name="Chen W."/>
            <person name="Choi C."/>
            <person name="Clum A."/>
            <person name="Dos Santos R.A."/>
            <person name="Damasio A.R."/>
            <person name="Diallinas G."/>
            <person name="Emri T."/>
            <person name="Fekete E."/>
            <person name="Flipphi M."/>
            <person name="Freyberg S."/>
            <person name="Gallo A."/>
            <person name="Gournas C."/>
            <person name="Habgood R."/>
            <person name="Hainaut M."/>
            <person name="Harispe M.L."/>
            <person name="Henrissat B."/>
            <person name="Hilden K.S."/>
            <person name="Hope R."/>
            <person name="Hossain A."/>
            <person name="Karabika E."/>
            <person name="Karaffa L."/>
            <person name="Karanyi Z."/>
            <person name="Krasevec N."/>
            <person name="Kuo A."/>
            <person name="Kusch H."/>
            <person name="LaButti K."/>
            <person name="Lagendijk E.L."/>
            <person name="Lapidus A."/>
            <person name="Levasseur A."/>
            <person name="Lindquist E."/>
            <person name="Lipzen A."/>
            <person name="Logrieco A.F."/>
            <person name="MacCabe A."/>
            <person name="Maekelae M.R."/>
            <person name="Malavazi I."/>
            <person name="Melin P."/>
            <person name="Meyer V."/>
            <person name="Mielnichuk N."/>
            <person name="Miskei M."/>
            <person name="Molnar A.P."/>
            <person name="Mule G."/>
            <person name="Ngan C.Y."/>
            <person name="Orejas M."/>
            <person name="Orosz E."/>
            <person name="Ouedraogo J.P."/>
            <person name="Overkamp K.M."/>
            <person name="Park H.-S."/>
            <person name="Perrone G."/>
            <person name="Piumi F."/>
            <person name="Punt P.J."/>
            <person name="Ram A.F."/>
            <person name="Ramon A."/>
            <person name="Rauscher S."/>
            <person name="Record E."/>
            <person name="Riano-Pachon D.M."/>
            <person name="Robert V."/>
            <person name="Roehrig J."/>
            <person name="Ruller R."/>
            <person name="Salamov A."/>
            <person name="Salih N.S."/>
            <person name="Samson R.A."/>
            <person name="Sandor E."/>
            <person name="Sanguinetti M."/>
            <person name="Schuetze T."/>
            <person name="Sepcic K."/>
            <person name="Shelest E."/>
            <person name="Sherlock G."/>
            <person name="Sophianopoulou V."/>
            <person name="Squina F.M."/>
            <person name="Sun H."/>
            <person name="Susca A."/>
            <person name="Todd R.B."/>
            <person name="Tsang A."/>
            <person name="Unkles S.E."/>
            <person name="van de Wiele N."/>
            <person name="van Rossen-Uffink D."/>
            <person name="Oliveira J.V."/>
            <person name="Vesth T.C."/>
            <person name="Visser J."/>
            <person name="Yu J.-H."/>
            <person name="Zhou M."/>
            <person name="Andersen M.R."/>
            <person name="Archer D.B."/>
            <person name="Baker S.E."/>
            <person name="Benoit I."/>
            <person name="Brakhage A.A."/>
            <person name="Braus G.H."/>
            <person name="Fischer R."/>
            <person name="Frisvad J.C."/>
            <person name="Goldman G.H."/>
            <person name="Houbraken J."/>
            <person name="Oakley B."/>
            <person name="Pocsi I."/>
            <person name="Scazzocchio C."/>
            <person name="Seiboth B."/>
            <person name="vanKuyk P.A."/>
            <person name="Wortman J."/>
            <person name="Dyer P.S."/>
            <person name="Grigoriev I.V."/>
        </authorList>
    </citation>
    <scope>NUCLEOTIDE SEQUENCE [LARGE SCALE GENOMIC DNA]</scope>
    <source>
        <strain evidence="3">DTO 134E9</strain>
    </source>
</reference>
<organism evidence="2 3">
    <name type="scientific">Aspergillus wentii DTO 134E9</name>
    <dbReference type="NCBI Taxonomy" id="1073089"/>
    <lineage>
        <taxon>Eukaryota</taxon>
        <taxon>Fungi</taxon>
        <taxon>Dikarya</taxon>
        <taxon>Ascomycota</taxon>
        <taxon>Pezizomycotina</taxon>
        <taxon>Eurotiomycetes</taxon>
        <taxon>Eurotiomycetidae</taxon>
        <taxon>Eurotiales</taxon>
        <taxon>Aspergillaceae</taxon>
        <taxon>Aspergillus</taxon>
        <taxon>Aspergillus subgen. Cremei</taxon>
    </lineage>
</organism>
<evidence type="ECO:0000256" key="1">
    <source>
        <dbReference type="SAM" id="MobiDB-lite"/>
    </source>
</evidence>
<dbReference type="VEuPathDB" id="FungiDB:ASPWEDRAFT_182773"/>
<name>A0A1L9RSU6_ASPWE</name>
<dbReference type="GeneID" id="63747795"/>
<proteinExistence type="predicted"/>
<dbReference type="OrthoDB" id="5418036at2759"/>
<dbReference type="EMBL" id="KV878211">
    <property type="protein sequence ID" value="OJJ37990.1"/>
    <property type="molecule type" value="Genomic_DNA"/>
</dbReference>
<accession>A0A1L9RSU6</accession>
<sequence length="182" mass="20134">MSAPSISVQLSIHPPRFTPGSQPPPSLSITATSHATQPITIFTWPEIFNLALAQRRKNFTCLNLTTNTAIRLETTKGPKRTAFSQASGGRDDKAFVTLEPEIPVTFTDSFKLGIAQGERCRVEPGHRYRFGVNEGEEIWWWQYGRKEDVMKSPDSAGMDEPSGLPIALDNVAPVEFEVEGSE</sequence>
<protein>
    <submittedName>
        <fullName evidence="2">Uncharacterized protein</fullName>
    </submittedName>
</protein>
<dbReference type="Proteomes" id="UP000184383">
    <property type="component" value="Unassembled WGS sequence"/>
</dbReference>
<dbReference type="RefSeq" id="XP_040691666.1">
    <property type="nucleotide sequence ID" value="XM_040831947.1"/>
</dbReference>
<dbReference type="AlphaFoldDB" id="A0A1L9RSU6"/>
<gene>
    <name evidence="2" type="ORF">ASPWEDRAFT_182773</name>
</gene>